<sequence>MRINNSYFAIRVQLINLENNEKLEYRSLYSHLHKIGLREYFFDEHDNEIKLPEGMYAILSYNYTGESILRKTADAIEEALKEFYPNSWSNKFTLMISGPGTIYYEHLEHENSEKKSNHK</sequence>
<proteinExistence type="predicted"/>
<dbReference type="RefSeq" id="WP_150030803.1">
    <property type="nucleotide sequence ID" value="NZ_VWSH01000001.1"/>
</dbReference>
<keyword evidence="2" id="KW-1185">Reference proteome</keyword>
<evidence type="ECO:0000313" key="2">
    <source>
        <dbReference type="Proteomes" id="UP000323632"/>
    </source>
</evidence>
<comment type="caution">
    <text evidence="1">The sequence shown here is derived from an EMBL/GenBank/DDBJ whole genome shotgun (WGS) entry which is preliminary data.</text>
</comment>
<organism evidence="1 2">
    <name type="scientific">Taibaiella lutea</name>
    <dbReference type="NCBI Taxonomy" id="2608001"/>
    <lineage>
        <taxon>Bacteria</taxon>
        <taxon>Pseudomonadati</taxon>
        <taxon>Bacteroidota</taxon>
        <taxon>Chitinophagia</taxon>
        <taxon>Chitinophagales</taxon>
        <taxon>Chitinophagaceae</taxon>
        <taxon>Taibaiella</taxon>
    </lineage>
</organism>
<name>A0A5M6CPA5_9BACT</name>
<protein>
    <submittedName>
        <fullName evidence="1">Uncharacterized protein</fullName>
    </submittedName>
</protein>
<gene>
    <name evidence="1" type="ORF">F0919_00765</name>
</gene>
<reference evidence="1 2" key="1">
    <citation type="submission" date="2019-09" db="EMBL/GenBank/DDBJ databases">
        <title>Genome sequence and assembly of Taibaiella sp.</title>
        <authorList>
            <person name="Chhetri G."/>
        </authorList>
    </citation>
    <scope>NUCLEOTIDE SEQUENCE [LARGE SCALE GENOMIC DNA]</scope>
    <source>
        <strain evidence="1 2">KVB11</strain>
    </source>
</reference>
<dbReference type="EMBL" id="VWSH01000001">
    <property type="protein sequence ID" value="KAA5536230.1"/>
    <property type="molecule type" value="Genomic_DNA"/>
</dbReference>
<dbReference type="AlphaFoldDB" id="A0A5M6CPA5"/>
<accession>A0A5M6CPA5</accession>
<dbReference type="Proteomes" id="UP000323632">
    <property type="component" value="Unassembled WGS sequence"/>
</dbReference>
<evidence type="ECO:0000313" key="1">
    <source>
        <dbReference type="EMBL" id="KAA5536230.1"/>
    </source>
</evidence>